<proteinExistence type="inferred from homology"/>
<evidence type="ECO:0000259" key="4">
    <source>
        <dbReference type="Pfam" id="PF25150"/>
    </source>
</evidence>
<accession>A0AAD6DNP9</accession>
<feature type="non-terminal residue" evidence="6">
    <location>
        <position position="1"/>
    </location>
</feature>
<feature type="domain" description="tRNA (32-2'-O)-methyltransferase regulator THADA-like TPR repeats region" evidence="4">
    <location>
        <begin position="254"/>
        <end position="540"/>
    </location>
</feature>
<keyword evidence="7" id="KW-1185">Reference proteome</keyword>
<dbReference type="PANTHER" id="PTHR14387">
    <property type="entry name" value="THADA/DEATH RECEPTOR INTERACTING PROTEIN"/>
    <property type="match status" value="1"/>
</dbReference>
<dbReference type="PANTHER" id="PTHR14387:SF0">
    <property type="entry name" value="DUF2428 DOMAIN-CONTAINING PROTEIN"/>
    <property type="match status" value="1"/>
</dbReference>
<organism evidence="6 7">
    <name type="scientific">Penicillium hetheringtonii</name>
    <dbReference type="NCBI Taxonomy" id="911720"/>
    <lineage>
        <taxon>Eukaryota</taxon>
        <taxon>Fungi</taxon>
        <taxon>Dikarya</taxon>
        <taxon>Ascomycota</taxon>
        <taxon>Pezizomycotina</taxon>
        <taxon>Eurotiomycetes</taxon>
        <taxon>Eurotiomycetidae</taxon>
        <taxon>Eurotiales</taxon>
        <taxon>Aspergillaceae</taxon>
        <taxon>Penicillium</taxon>
    </lineage>
</organism>
<comment type="similarity">
    <text evidence="1">Belongs to the THADA family.</text>
</comment>
<dbReference type="Pfam" id="PF26523">
    <property type="entry name" value="Trm732_C"/>
    <property type="match status" value="1"/>
</dbReference>
<reference evidence="6 7" key="1">
    <citation type="journal article" date="2023" name="IMA Fungus">
        <title>Comparative genomic study of the Penicillium genus elucidates a diverse pangenome and 15 lateral gene transfer events.</title>
        <authorList>
            <person name="Petersen C."/>
            <person name="Sorensen T."/>
            <person name="Nielsen M.R."/>
            <person name="Sondergaard T.E."/>
            <person name="Sorensen J.L."/>
            <person name="Fitzpatrick D.A."/>
            <person name="Frisvad J.C."/>
            <person name="Nielsen K.L."/>
        </authorList>
    </citation>
    <scope>NUCLEOTIDE SEQUENCE [LARGE SCALE GENOMIC DNA]</scope>
    <source>
        <strain evidence="6 7">IBT 29057</strain>
    </source>
</reference>
<feature type="domain" description="DUF2428" evidence="3">
    <location>
        <begin position="686"/>
        <end position="922"/>
    </location>
</feature>
<dbReference type="Pfam" id="PF25151">
    <property type="entry name" value="TPR_Trm732_C"/>
    <property type="match status" value="1"/>
</dbReference>
<feature type="domain" description="tRNA (32-2'-O)-methyltransferase regulator THADA-like C-terminal TPR repeats region" evidence="5">
    <location>
        <begin position="924"/>
        <end position="1077"/>
    </location>
</feature>
<dbReference type="GO" id="GO:0005829">
    <property type="term" value="C:cytosol"/>
    <property type="evidence" value="ECO:0007669"/>
    <property type="project" value="TreeGrafter"/>
</dbReference>
<dbReference type="GO" id="GO:0030488">
    <property type="term" value="P:tRNA methylation"/>
    <property type="evidence" value="ECO:0007669"/>
    <property type="project" value="TreeGrafter"/>
</dbReference>
<keyword evidence="2" id="KW-0819">tRNA processing</keyword>
<dbReference type="InterPro" id="IPR051954">
    <property type="entry name" value="tRNA_methyltransferase_THADA"/>
</dbReference>
<dbReference type="Pfam" id="PF25150">
    <property type="entry name" value="TPR_Trm732"/>
    <property type="match status" value="1"/>
</dbReference>
<dbReference type="SUPFAM" id="SSF48371">
    <property type="entry name" value="ARM repeat"/>
    <property type="match status" value="1"/>
</dbReference>
<name>A0AAD6DNP9_9EURO</name>
<sequence>TRGAPPLEMEEIVQSVQILPEKTLNTIAKGPLVKLTLNSTDIGQVTRVWESLILTLSTPSLSSGHSMAVCNATSAFLDAASNAQNEETKQLALDPRNWMTIFDIFLSRYEDAKPKALKLLLGSLATILAKYLKGDTRHFIQQKIVTATFPSVVLGEPRSRLKGSLVCLEWVIRKNAILPFEFIHLIRNWLFENHSDIALDLMSNDFDEEFSTNVFFLGLLTQTNNRELSGTAGGLIATFLQRLKSESSTRILSNLWVAPVRHMVLLNMESIELLSSQLLEPLFAVDPAGFRSFVDSLPFKNFVAGDMSNAEESELILLFSTLQMGKKSNLVLDDFDSSKPGDNKKHMPPKLVLKSEVVGRFLFHNEPKIRVAALSLLITGLSTVKPLTTSATNAILRGLPSMHADSDAYSRGEIMSLTRKFIIRLKGGVIKDEDALEASQSVSGQQSAGPSRSEEETRKCLEIYIDLLQKDLCVTASYARHISALKALNLLVISGLDPRADVPPAKSEVQTHWKFHFEVFSRSLLRLLVDLLLDPFEEVRHTALSIVNLFPRDILFGASSNTANQQVAIGMRLTDALSRAENTASKTSRADHADTVARLYHILFCAALSEDSSHASSDWWSTKFSVVDKIISNLEERLSSPKGLFNSTMREVPLHGYISGLRYIILMPHFHSLISSEKRSGSWKSIHSRIVNICERVWQEVKPVLCIDSPEGHTDEPIEDLSVGPKDILSYSWRALRESSLLLNATMANVTYGPDGVDGLALADFEKVGQTSFTQLAELRHRGAFSTVSNTFATCCSRCSKTSEPSIQALPRKWYQQAKKTIFESASKLTRRSAGIPALITGVLCAAPGTSFFREALNELHDISRLPVEYNKEKQYLELPQVHAMNCLKDIFINNKLGPHTERFVMPALTLSAERLASPIWALRNSGLMLFRALLTRMCRAMPNTGGGFGGDSGSEPGSQISFPKYPGLLELLSSLLTTSEGSAAEGTEIITERIFPALELIGEKIPTLADSNDTTLRGLVSEHFKSPVWGIREHAARVYASLLSRTNILTDIVGIVDRLRGPVTENYVHGTVLSVRFSLRRYAATTDVYWTSHFDNIVSTISHVLATAFPVARSPFVAATLVEILNDTLERSFQANIEGRAAALIKHLSEKHDIQGIMDYVFDDSQTNWRLASITRASSLLRRSLAWCRVLTTLATHSWESLPTFFNAAAAFDPDSASWICEKIDETPGLMERYIKPIAGLYSSLILGQCESAVKIAATSNLASILEEQLASEPETISRLNLPYEDLKRAFQPQRDFENWNRQATDAGLRLQGCFLAIRTSTEGLDFVSLNREIHDWTIKLRSALSEETEFTTRYAAISSLRSFSRGFRPSGDTPRVDSILLDVYLILYDLLNDDDEEIRDVAASTASWVLSYSPVSPGIAVVLGPLNASSLLARFISEEYSDSAQFARRVIRYLTGQEPRISGSDNQTQLVAVSDLIAEYRRENTVLFVEEKQNLFIDYVREVDVWSPVLVNLKKNACPETLLRQLSSWVSEGLQYLSLLVSQEDGKDGLLGWLSNPDSFALGVRVISISVALASPGFVVPGYLEVEQQALRAQLQLLREGGQSASLHGQWLVRIQTGLDLGL</sequence>
<dbReference type="EMBL" id="JAQJAC010000003">
    <property type="protein sequence ID" value="KAJ5589751.1"/>
    <property type="molecule type" value="Genomic_DNA"/>
</dbReference>
<comment type="caution">
    <text evidence="6">The sequence shown here is derived from an EMBL/GenBank/DDBJ whole genome shotgun (WGS) entry which is preliminary data.</text>
</comment>
<dbReference type="Proteomes" id="UP001216150">
    <property type="component" value="Unassembled WGS sequence"/>
</dbReference>
<evidence type="ECO:0000256" key="2">
    <source>
        <dbReference type="ARBA" id="ARBA00022694"/>
    </source>
</evidence>
<gene>
    <name evidence="6" type="ORF">N7450_003723</name>
</gene>
<dbReference type="InterPro" id="IPR056842">
    <property type="entry name" value="THADA-like_TPR_C"/>
</dbReference>
<protein>
    <recommendedName>
        <fullName evidence="8">DUF2428 domain-containing protein</fullName>
    </recommendedName>
</protein>
<evidence type="ECO:0008006" key="8">
    <source>
        <dbReference type="Google" id="ProtNLM"/>
    </source>
</evidence>
<evidence type="ECO:0000313" key="7">
    <source>
        <dbReference type="Proteomes" id="UP001216150"/>
    </source>
</evidence>
<evidence type="ECO:0000259" key="5">
    <source>
        <dbReference type="Pfam" id="PF25151"/>
    </source>
</evidence>
<evidence type="ECO:0000256" key="1">
    <source>
        <dbReference type="ARBA" id="ARBA00010409"/>
    </source>
</evidence>
<dbReference type="InterPro" id="IPR019442">
    <property type="entry name" value="THADA/TRM732_DUF2428"/>
</dbReference>
<dbReference type="InterPro" id="IPR016024">
    <property type="entry name" value="ARM-type_fold"/>
</dbReference>
<dbReference type="Pfam" id="PF10350">
    <property type="entry name" value="DUF2428"/>
    <property type="match status" value="1"/>
</dbReference>
<evidence type="ECO:0000313" key="6">
    <source>
        <dbReference type="EMBL" id="KAJ5589751.1"/>
    </source>
</evidence>
<evidence type="ECO:0000259" key="3">
    <source>
        <dbReference type="Pfam" id="PF10350"/>
    </source>
</evidence>
<dbReference type="InterPro" id="IPR056843">
    <property type="entry name" value="THADA-like_TPR"/>
</dbReference>